<keyword evidence="3" id="KW-1185">Reference proteome</keyword>
<accession>A0A842IBP5</accession>
<organism evidence="2 3">
    <name type="scientific">Paragemmobacter straminiformis</name>
    <dbReference type="NCBI Taxonomy" id="2045119"/>
    <lineage>
        <taxon>Bacteria</taxon>
        <taxon>Pseudomonadati</taxon>
        <taxon>Pseudomonadota</taxon>
        <taxon>Alphaproteobacteria</taxon>
        <taxon>Rhodobacterales</taxon>
        <taxon>Paracoccaceae</taxon>
        <taxon>Paragemmobacter</taxon>
    </lineage>
</organism>
<dbReference type="Proteomes" id="UP000555411">
    <property type="component" value="Unassembled WGS sequence"/>
</dbReference>
<gene>
    <name evidence="2" type="ORF">H7F16_16430</name>
</gene>
<feature type="domain" description="DUF2087" evidence="1">
    <location>
        <begin position="91"/>
        <end position="161"/>
    </location>
</feature>
<dbReference type="InterPro" id="IPR018656">
    <property type="entry name" value="DUF2087"/>
</dbReference>
<reference evidence="2 3" key="1">
    <citation type="journal article" date="2017" name="Int. J. Syst. Evol. Microbiol.">
        <title>Gemmobacter straminiformis sp. nov., isolated from an artificial fountain.</title>
        <authorList>
            <person name="Kang J.Y."/>
            <person name="Kim M.J."/>
            <person name="Chun J."/>
            <person name="Son K.P."/>
            <person name="Jahng K.Y."/>
        </authorList>
    </citation>
    <scope>NUCLEOTIDE SEQUENCE [LARGE SCALE GENOMIC DNA]</scope>
    <source>
        <strain evidence="2 3">CAM-8</strain>
    </source>
</reference>
<evidence type="ECO:0000313" key="3">
    <source>
        <dbReference type="Proteomes" id="UP000555411"/>
    </source>
</evidence>
<protein>
    <submittedName>
        <fullName evidence="2">DUF2087 domain-containing protein</fullName>
    </submittedName>
</protein>
<dbReference type="RefSeq" id="WP_185798718.1">
    <property type="nucleotide sequence ID" value="NZ_JACLQD010000005.1"/>
</dbReference>
<dbReference type="EMBL" id="JACLQD010000005">
    <property type="protein sequence ID" value="MBC2837105.1"/>
    <property type="molecule type" value="Genomic_DNA"/>
</dbReference>
<name>A0A842IBP5_9RHOB</name>
<dbReference type="AlphaFoldDB" id="A0A842IBP5"/>
<proteinExistence type="predicted"/>
<comment type="caution">
    <text evidence="2">The sequence shown here is derived from an EMBL/GenBank/DDBJ whole genome shotgun (WGS) entry which is preliminary data.</text>
</comment>
<sequence length="188" mass="20530">MSRLALPLQTSDLSAFARALALQLQAKPAPGHLELLNMLARAGGFRNLQHLRAAAAAKSRLDAARTTAQTAAQTDHSLVERALRHFDEQGRLARWPSRRNLQILCLWALWPLFPLGSGLHERQVNALLAPAHGFGDPALLRRDMTGLGLLARSPDGTAYHRNRLAPPPEARALIHHVTTRRKGAAPVA</sequence>
<evidence type="ECO:0000313" key="2">
    <source>
        <dbReference type="EMBL" id="MBC2837105.1"/>
    </source>
</evidence>
<dbReference type="Pfam" id="PF09860">
    <property type="entry name" value="DUF2087"/>
    <property type="match status" value="1"/>
</dbReference>
<evidence type="ECO:0000259" key="1">
    <source>
        <dbReference type="Pfam" id="PF09860"/>
    </source>
</evidence>